<accession>A0A4R3J9B0</accession>
<feature type="chain" id="PRO_5020458109" evidence="1">
    <location>
        <begin position="21"/>
        <end position="202"/>
    </location>
</feature>
<sequence>MKRILLTAALLFGTAGVAAAQSIDIDALIAGIDKRSTQYEALIDILQGTDGNRSLAAFDAMIETGDATMIEVAVNTGISATDSRLRARALWEALSRRDALTIEIEVDELADDRKAAVKEWYGAFQTWSLQQKFPDSQCINLSSKSDCYVGRNLTASGLIVDIVYNAAPGISGQFELNGSGELSGTVMDLSSKSTYPARITFR</sequence>
<proteinExistence type="predicted"/>
<evidence type="ECO:0000313" key="3">
    <source>
        <dbReference type="Proteomes" id="UP000295696"/>
    </source>
</evidence>
<evidence type="ECO:0000256" key="1">
    <source>
        <dbReference type="SAM" id="SignalP"/>
    </source>
</evidence>
<protein>
    <submittedName>
        <fullName evidence="2">Uncharacterized protein</fullName>
    </submittedName>
</protein>
<keyword evidence="3" id="KW-1185">Reference proteome</keyword>
<evidence type="ECO:0000313" key="2">
    <source>
        <dbReference type="EMBL" id="TCS61566.1"/>
    </source>
</evidence>
<reference evidence="2 3" key="1">
    <citation type="submission" date="2019-03" db="EMBL/GenBank/DDBJ databases">
        <title>Genomic Encyclopedia of Type Strains, Phase IV (KMG-IV): sequencing the most valuable type-strain genomes for metagenomic binning, comparative biology and taxonomic classification.</title>
        <authorList>
            <person name="Goeker M."/>
        </authorList>
    </citation>
    <scope>NUCLEOTIDE SEQUENCE [LARGE SCALE GENOMIC DNA]</scope>
    <source>
        <strain evidence="2 3">DSM 104836</strain>
    </source>
</reference>
<dbReference type="EMBL" id="SLZU01000011">
    <property type="protein sequence ID" value="TCS61566.1"/>
    <property type="molecule type" value="Genomic_DNA"/>
</dbReference>
<dbReference type="RefSeq" id="WP_132246538.1">
    <property type="nucleotide sequence ID" value="NZ_SLZU01000011.1"/>
</dbReference>
<name>A0A4R3J9B0_9RHOB</name>
<dbReference type="Proteomes" id="UP000295696">
    <property type="component" value="Unassembled WGS sequence"/>
</dbReference>
<organism evidence="2 3">
    <name type="scientific">Primorskyibacter sedentarius</name>
    <dbReference type="NCBI Taxonomy" id="745311"/>
    <lineage>
        <taxon>Bacteria</taxon>
        <taxon>Pseudomonadati</taxon>
        <taxon>Pseudomonadota</taxon>
        <taxon>Alphaproteobacteria</taxon>
        <taxon>Rhodobacterales</taxon>
        <taxon>Roseobacteraceae</taxon>
        <taxon>Primorskyibacter</taxon>
    </lineage>
</organism>
<gene>
    <name evidence="2" type="ORF">EDD52_111164</name>
</gene>
<dbReference type="AlphaFoldDB" id="A0A4R3J9B0"/>
<dbReference type="OrthoDB" id="7857603at2"/>
<feature type="signal peptide" evidence="1">
    <location>
        <begin position="1"/>
        <end position="20"/>
    </location>
</feature>
<keyword evidence="1" id="KW-0732">Signal</keyword>
<comment type="caution">
    <text evidence="2">The sequence shown here is derived from an EMBL/GenBank/DDBJ whole genome shotgun (WGS) entry which is preliminary data.</text>
</comment>